<organism evidence="1 2">
    <name type="scientific">Corynespora cassiicola Philippines</name>
    <dbReference type="NCBI Taxonomy" id="1448308"/>
    <lineage>
        <taxon>Eukaryota</taxon>
        <taxon>Fungi</taxon>
        <taxon>Dikarya</taxon>
        <taxon>Ascomycota</taxon>
        <taxon>Pezizomycotina</taxon>
        <taxon>Dothideomycetes</taxon>
        <taxon>Pleosporomycetidae</taxon>
        <taxon>Pleosporales</taxon>
        <taxon>Corynesporascaceae</taxon>
        <taxon>Corynespora</taxon>
    </lineage>
</organism>
<name>A0A2T2PD63_CORCC</name>
<dbReference type="AlphaFoldDB" id="A0A2T2PD63"/>
<reference evidence="1 2" key="1">
    <citation type="journal article" date="2018" name="Front. Microbiol.">
        <title>Genome-Wide Analysis of Corynespora cassiicola Leaf Fall Disease Putative Effectors.</title>
        <authorList>
            <person name="Lopez D."/>
            <person name="Ribeiro S."/>
            <person name="Label P."/>
            <person name="Fumanal B."/>
            <person name="Venisse J.S."/>
            <person name="Kohler A."/>
            <person name="de Oliveira R.R."/>
            <person name="Labutti K."/>
            <person name="Lipzen A."/>
            <person name="Lail K."/>
            <person name="Bauer D."/>
            <person name="Ohm R.A."/>
            <person name="Barry K.W."/>
            <person name="Spatafora J."/>
            <person name="Grigoriev I.V."/>
            <person name="Martin F.M."/>
            <person name="Pujade-Renaud V."/>
        </authorList>
    </citation>
    <scope>NUCLEOTIDE SEQUENCE [LARGE SCALE GENOMIC DNA]</scope>
    <source>
        <strain evidence="1 2">Philippines</strain>
    </source>
</reference>
<proteinExistence type="predicted"/>
<protein>
    <submittedName>
        <fullName evidence="1">Uncharacterized protein</fullName>
    </submittedName>
</protein>
<dbReference type="OrthoDB" id="426718at2759"/>
<gene>
    <name evidence="1" type="ORF">BS50DRAFT_628744</name>
</gene>
<dbReference type="EMBL" id="KZ678128">
    <property type="protein sequence ID" value="PSN75575.1"/>
    <property type="molecule type" value="Genomic_DNA"/>
</dbReference>
<dbReference type="Proteomes" id="UP000240883">
    <property type="component" value="Unassembled WGS sequence"/>
</dbReference>
<accession>A0A2T2PD63</accession>
<evidence type="ECO:0000313" key="2">
    <source>
        <dbReference type="Proteomes" id="UP000240883"/>
    </source>
</evidence>
<sequence length="96" mass="10913">MGGDISIIAYAYILEQVRKKWGYKSAQKHPQAEDTNLGSLIQHITFAACGAGDGGYYTVLNQLYERNLIRAWDFVNDRDRTIDGHHSSSCTWRGYQ</sequence>
<keyword evidence="2" id="KW-1185">Reference proteome</keyword>
<evidence type="ECO:0000313" key="1">
    <source>
        <dbReference type="EMBL" id="PSN75575.1"/>
    </source>
</evidence>